<feature type="transmembrane region" description="Helical" evidence="12">
    <location>
        <begin position="34"/>
        <end position="53"/>
    </location>
</feature>
<keyword evidence="5" id="KW-1003">Cell membrane</keyword>
<dbReference type="EMBL" id="VXLD01000005">
    <property type="protein sequence ID" value="KAB1855142.1"/>
    <property type="molecule type" value="Genomic_DNA"/>
</dbReference>
<dbReference type="FunFam" id="3.40.50.720:FF:000036">
    <property type="entry name" value="Glutathione-regulated potassium-efflux system protein KefB"/>
    <property type="match status" value="1"/>
</dbReference>
<dbReference type="InterPro" id="IPR004771">
    <property type="entry name" value="K/H_exchanger"/>
</dbReference>
<keyword evidence="8" id="KW-0630">Potassium</keyword>
<feature type="transmembrane region" description="Helical" evidence="12">
    <location>
        <begin position="118"/>
        <end position="139"/>
    </location>
</feature>
<dbReference type="AlphaFoldDB" id="A0A5N4WF98"/>
<dbReference type="PROSITE" id="PS51201">
    <property type="entry name" value="RCK_N"/>
    <property type="match status" value="1"/>
</dbReference>
<name>A0A5N4WF98_9GAMM</name>
<comment type="similarity">
    <text evidence="2">Belongs to the monovalent cation:proton antiporter 2 (CPA2) transporter (TC 2.A.37) family.</text>
</comment>
<feature type="transmembrane region" description="Helical" evidence="12">
    <location>
        <begin position="6"/>
        <end position="27"/>
    </location>
</feature>
<dbReference type="GO" id="GO:0015297">
    <property type="term" value="F:antiporter activity"/>
    <property type="evidence" value="ECO:0007669"/>
    <property type="project" value="UniProtKB-KW"/>
</dbReference>
<keyword evidence="6" id="KW-0633">Potassium transport</keyword>
<dbReference type="Gene3D" id="1.20.1530.20">
    <property type="match status" value="1"/>
</dbReference>
<feature type="transmembrane region" description="Helical" evidence="12">
    <location>
        <begin position="362"/>
        <end position="382"/>
    </location>
</feature>
<keyword evidence="4" id="KW-0050">Antiport</keyword>
<evidence type="ECO:0000256" key="5">
    <source>
        <dbReference type="ARBA" id="ARBA00022475"/>
    </source>
</evidence>
<proteinExistence type="inferred from homology"/>
<evidence type="ECO:0000313" key="15">
    <source>
        <dbReference type="Proteomes" id="UP000325788"/>
    </source>
</evidence>
<dbReference type="PANTHER" id="PTHR46157:SF8">
    <property type="entry name" value="GLUTATHIONE-REGULATED POTASSIUM-EFFLUX SYSTEM PROTEIN"/>
    <property type="match status" value="1"/>
</dbReference>
<dbReference type="GO" id="GO:0015079">
    <property type="term" value="F:potassium ion transmembrane transporter activity"/>
    <property type="evidence" value="ECO:0007669"/>
    <property type="project" value="InterPro"/>
</dbReference>
<evidence type="ECO:0000256" key="11">
    <source>
        <dbReference type="ARBA" id="ARBA00023136"/>
    </source>
</evidence>
<evidence type="ECO:0000259" key="13">
    <source>
        <dbReference type="PROSITE" id="PS51201"/>
    </source>
</evidence>
<evidence type="ECO:0000256" key="2">
    <source>
        <dbReference type="ARBA" id="ARBA00005551"/>
    </source>
</evidence>
<dbReference type="Pfam" id="PF00999">
    <property type="entry name" value="Na_H_Exchanger"/>
    <property type="match status" value="1"/>
</dbReference>
<keyword evidence="7 12" id="KW-0812">Transmembrane</keyword>
<dbReference type="InterPro" id="IPR006153">
    <property type="entry name" value="Cation/H_exchanger_TM"/>
</dbReference>
<keyword evidence="10" id="KW-0406">Ion transport</keyword>
<feature type="transmembrane region" description="Helical" evidence="12">
    <location>
        <begin position="299"/>
        <end position="321"/>
    </location>
</feature>
<keyword evidence="9 12" id="KW-1133">Transmembrane helix</keyword>
<dbReference type="InterPro" id="IPR038770">
    <property type="entry name" value="Na+/solute_symporter_sf"/>
</dbReference>
<dbReference type="PRINTS" id="PR00335">
    <property type="entry name" value="KUPTAKETRKA"/>
</dbReference>
<evidence type="ECO:0000256" key="12">
    <source>
        <dbReference type="SAM" id="Phobius"/>
    </source>
</evidence>
<evidence type="ECO:0000256" key="6">
    <source>
        <dbReference type="ARBA" id="ARBA00022538"/>
    </source>
</evidence>
<dbReference type="GO" id="GO:0005886">
    <property type="term" value="C:plasma membrane"/>
    <property type="evidence" value="ECO:0007669"/>
    <property type="project" value="InterPro"/>
</dbReference>
<keyword evidence="11 12" id="KW-0472">Membrane</keyword>
<organism evidence="14 15">
    <name type="scientific">Acinetobacter tandoii</name>
    <dbReference type="NCBI Taxonomy" id="202954"/>
    <lineage>
        <taxon>Bacteria</taxon>
        <taxon>Pseudomonadati</taxon>
        <taxon>Pseudomonadota</taxon>
        <taxon>Gammaproteobacteria</taxon>
        <taxon>Moraxellales</taxon>
        <taxon>Moraxellaceae</taxon>
        <taxon>Acinetobacter</taxon>
    </lineage>
</organism>
<dbReference type="PANTHER" id="PTHR46157">
    <property type="entry name" value="K(+) EFFLUX ANTIPORTER 3, CHLOROPLASTIC"/>
    <property type="match status" value="1"/>
</dbReference>
<feature type="transmembrane region" description="Helical" evidence="12">
    <location>
        <begin position="273"/>
        <end position="293"/>
    </location>
</feature>
<dbReference type="SUPFAM" id="SSF51735">
    <property type="entry name" value="NAD(P)-binding Rossmann-fold domains"/>
    <property type="match status" value="1"/>
</dbReference>
<dbReference type="Pfam" id="PF02254">
    <property type="entry name" value="TrkA_N"/>
    <property type="match status" value="1"/>
</dbReference>
<dbReference type="Proteomes" id="UP000325788">
    <property type="component" value="Unassembled WGS sequence"/>
</dbReference>
<feature type="domain" description="RCK N-terminal" evidence="13">
    <location>
        <begin position="404"/>
        <end position="520"/>
    </location>
</feature>
<evidence type="ECO:0000256" key="9">
    <source>
        <dbReference type="ARBA" id="ARBA00022989"/>
    </source>
</evidence>
<reference evidence="14 15" key="1">
    <citation type="submission" date="2019-09" db="EMBL/GenBank/DDBJ databases">
        <title>Draft genome sequence of Acinetobacter tandoii W4-4-4 isolated from environmental water sample.</title>
        <authorList>
            <person name="Wee S.K."/>
            <person name="Yan B."/>
            <person name="Mustaffa S.B."/>
            <person name="Yap E.P.H."/>
        </authorList>
    </citation>
    <scope>NUCLEOTIDE SEQUENCE [LARGE SCALE GENOMIC DNA]</scope>
    <source>
        <strain evidence="14 15">W4-4-4</strain>
    </source>
</reference>
<evidence type="ECO:0000256" key="3">
    <source>
        <dbReference type="ARBA" id="ARBA00022448"/>
    </source>
</evidence>
<evidence type="ECO:0000313" key="14">
    <source>
        <dbReference type="EMBL" id="KAB1855142.1"/>
    </source>
</evidence>
<accession>A0A5N4WF98</accession>
<dbReference type="InterPro" id="IPR003148">
    <property type="entry name" value="RCK_N"/>
</dbReference>
<feature type="transmembrane region" description="Helical" evidence="12">
    <location>
        <begin position="333"/>
        <end position="356"/>
    </location>
</feature>
<evidence type="ECO:0000256" key="1">
    <source>
        <dbReference type="ARBA" id="ARBA00004127"/>
    </source>
</evidence>
<dbReference type="InterPro" id="IPR036291">
    <property type="entry name" value="NAD(P)-bd_dom_sf"/>
</dbReference>
<keyword evidence="3" id="KW-0813">Transport</keyword>
<dbReference type="GO" id="GO:0012505">
    <property type="term" value="C:endomembrane system"/>
    <property type="evidence" value="ECO:0007669"/>
    <property type="project" value="UniProtKB-SubCell"/>
</dbReference>
<dbReference type="NCBIfam" id="TIGR00932">
    <property type="entry name" value="2a37"/>
    <property type="match status" value="1"/>
</dbReference>
<dbReference type="RefSeq" id="WP_151504695.1">
    <property type="nucleotide sequence ID" value="NZ_VXLD01000005.1"/>
</dbReference>
<dbReference type="Gene3D" id="3.40.50.720">
    <property type="entry name" value="NAD(P)-binding Rossmann-like Domain"/>
    <property type="match status" value="1"/>
</dbReference>
<evidence type="ECO:0000256" key="10">
    <source>
        <dbReference type="ARBA" id="ARBA00023065"/>
    </source>
</evidence>
<evidence type="ECO:0000256" key="4">
    <source>
        <dbReference type="ARBA" id="ARBA00022449"/>
    </source>
</evidence>
<feature type="transmembrane region" description="Helical" evidence="12">
    <location>
        <begin position="151"/>
        <end position="174"/>
    </location>
</feature>
<protein>
    <submittedName>
        <fullName evidence="14">Potassium transporter</fullName>
    </submittedName>
</protein>
<evidence type="ECO:0000256" key="7">
    <source>
        <dbReference type="ARBA" id="ARBA00022692"/>
    </source>
</evidence>
<gene>
    <name evidence="14" type="ORF">F4W09_10000</name>
</gene>
<feature type="transmembrane region" description="Helical" evidence="12">
    <location>
        <begin position="59"/>
        <end position="78"/>
    </location>
</feature>
<feature type="transmembrane region" description="Helical" evidence="12">
    <location>
        <begin position="186"/>
        <end position="207"/>
    </location>
</feature>
<dbReference type="GO" id="GO:1902600">
    <property type="term" value="P:proton transmembrane transport"/>
    <property type="evidence" value="ECO:0007669"/>
    <property type="project" value="InterPro"/>
</dbReference>
<sequence length="603" mass="65385">MSAEADSLSLISPVILLTAAVIAVPVIKRLGLSSVLGYLIAGLIIGPFGLAFFYDSASILHIAELGIVMYLFVIGLEMRPSHLWSLRKEIFGLGTLQIIACSLGLTGVGLVYGYSWQVSFVCAAGFVLTSTAIVMQLLGDRGDIAQPRGQKIVSILLFEDLLIVPLLAIVAFIAPNHVVESISARLQSIGIGLISIAGLIAAGYWLLNPLFRLLAAAKAREVMTAAALLVVLGAALLMQISGLSMAMGAFLAGVLLSESTFRHQIEADIEPFRGILLGLFFLGVGMSLDLNVVKNNWPLILSAVVALMFVKAMMIYITARLTKSSHVEALDRALLMAQGGEFAFVLFTAAMSAQVISAVERSNLTAIVVLSMILTPIIGILFKRFTQKTAQVSLDNIRIADGLSSKVLMIGFGRFGQVTSQLLLARGVDVTIIDNDIDMIQNAERFGFTIYYGDGSRLDILHASGADTAEAIVVCVDHKDTTNKIVELVQHEFPLTKLLVRSYDREHALHLAKQNVDYMIRETFESAMVFGEAILEELGVDLNEVEEISRETRERDKERFETEVAADDVYAGIGLQYTGPRPTAPLITPKHTGQIINECDTQQ</sequence>
<comment type="subcellular location">
    <subcellularLocation>
        <location evidence="1">Endomembrane system</location>
        <topology evidence="1">Multi-pass membrane protein</topology>
    </subcellularLocation>
</comment>
<comment type="caution">
    <text evidence="14">The sequence shown here is derived from an EMBL/GenBank/DDBJ whole genome shotgun (WGS) entry which is preliminary data.</text>
</comment>
<dbReference type="InterPro" id="IPR006036">
    <property type="entry name" value="K_uptake_TrkA"/>
</dbReference>
<feature type="transmembrane region" description="Helical" evidence="12">
    <location>
        <begin position="90"/>
        <end position="112"/>
    </location>
</feature>
<evidence type="ECO:0000256" key="8">
    <source>
        <dbReference type="ARBA" id="ARBA00022958"/>
    </source>
</evidence>